<dbReference type="InterPro" id="IPR011979">
    <property type="entry name" value="Antitox_Xre"/>
</dbReference>
<sequence length="159" mass="18355">MKKNKFYTQEEKEVQLVQETTAFYGTSVGFTSIDDRSVFAIIDSINKGISFTAFENIIKKYSFTLQNWAEFLHISNKTLSRYQKESKTFDALQSERIMQIEILHSKGEEVFGSRENFSTWLETENLALGNIIPRDLLKNSFGINLLMDELVRIEHGVLA</sequence>
<feature type="domain" description="Antitoxin Xre/MbcA/ParS-like toxin-binding" evidence="1">
    <location>
        <begin position="107"/>
        <end position="156"/>
    </location>
</feature>
<dbReference type="InterPro" id="IPR024467">
    <property type="entry name" value="Xre/MbcA/ParS-like_toxin-bd"/>
</dbReference>
<evidence type="ECO:0000313" key="3">
    <source>
        <dbReference type="EMBL" id="OEL11390.1"/>
    </source>
</evidence>
<feature type="domain" description="Antitoxin Xre-like helix-turn-helix" evidence="2">
    <location>
        <begin position="42"/>
        <end position="97"/>
    </location>
</feature>
<dbReference type="GO" id="GO:0003677">
    <property type="term" value="F:DNA binding"/>
    <property type="evidence" value="ECO:0007669"/>
    <property type="project" value="InterPro"/>
</dbReference>
<dbReference type="KEGG" id="cnr:EB819_04560"/>
<dbReference type="Pfam" id="PF20432">
    <property type="entry name" value="Xre-like-HTH"/>
    <property type="match status" value="1"/>
</dbReference>
<organism evidence="3 4">
    <name type="scientific">Cloacibacterium normanense</name>
    <dbReference type="NCBI Taxonomy" id="237258"/>
    <lineage>
        <taxon>Bacteria</taxon>
        <taxon>Pseudomonadati</taxon>
        <taxon>Bacteroidota</taxon>
        <taxon>Flavobacteriia</taxon>
        <taxon>Flavobacteriales</taxon>
        <taxon>Weeksellaceae</taxon>
    </lineage>
</organism>
<name>A0A1E5UEU3_9FLAO</name>
<evidence type="ECO:0000313" key="4">
    <source>
        <dbReference type="Proteomes" id="UP000095601"/>
    </source>
</evidence>
<protein>
    <submittedName>
        <fullName evidence="3">Uncharacterized protein</fullName>
    </submittedName>
</protein>
<dbReference type="STRING" id="237258.SAMN04489756_101150"/>
<reference evidence="3 4" key="1">
    <citation type="submission" date="2016-09" db="EMBL/GenBank/DDBJ databases">
        <authorList>
            <person name="Capua I."/>
            <person name="De Benedictis P."/>
            <person name="Joannis T."/>
            <person name="Lombin L.H."/>
            <person name="Cattoli G."/>
        </authorList>
    </citation>
    <scope>NUCLEOTIDE SEQUENCE [LARGE SCALE GENOMIC DNA]</scope>
    <source>
        <strain evidence="3 4">NRS-1</strain>
    </source>
</reference>
<gene>
    <name evidence="3" type="ORF">BHF72_2260</name>
</gene>
<dbReference type="NCBIfam" id="TIGR02293">
    <property type="entry name" value="TAS_TIGR02293"/>
    <property type="match status" value="1"/>
</dbReference>
<dbReference type="OrthoDB" id="5770459at2"/>
<evidence type="ECO:0000259" key="1">
    <source>
        <dbReference type="Pfam" id="PF09722"/>
    </source>
</evidence>
<evidence type="ECO:0000259" key="2">
    <source>
        <dbReference type="Pfam" id="PF20432"/>
    </source>
</evidence>
<dbReference type="AlphaFoldDB" id="A0A1E5UEU3"/>
<dbReference type="InterPro" id="IPR046847">
    <property type="entry name" value="Xre-like_HTH"/>
</dbReference>
<dbReference type="Pfam" id="PF09722">
    <property type="entry name" value="Xre_MbcA_ParS_C"/>
    <property type="match status" value="1"/>
</dbReference>
<keyword evidence="4" id="KW-1185">Reference proteome</keyword>
<proteinExistence type="predicted"/>
<accession>A0A1E5UEU3</accession>
<dbReference type="EMBL" id="MKGI01000043">
    <property type="protein sequence ID" value="OEL11390.1"/>
    <property type="molecule type" value="Genomic_DNA"/>
</dbReference>
<dbReference type="RefSeq" id="WP_083250162.1">
    <property type="nucleotide sequence ID" value="NZ_CP034157.1"/>
</dbReference>
<dbReference type="Proteomes" id="UP000095601">
    <property type="component" value="Unassembled WGS sequence"/>
</dbReference>
<comment type="caution">
    <text evidence="3">The sequence shown here is derived from an EMBL/GenBank/DDBJ whole genome shotgun (WGS) entry which is preliminary data.</text>
</comment>